<dbReference type="PROSITE" id="PS50853">
    <property type="entry name" value="FN3"/>
    <property type="match status" value="1"/>
</dbReference>
<accession>A0A8B9JFM3</accession>
<reference evidence="10" key="2">
    <citation type="submission" date="2025-05" db="UniProtKB">
        <authorList>
            <consortium name="Ensembl"/>
        </authorList>
    </citation>
    <scope>IDENTIFICATION</scope>
</reference>
<dbReference type="PROSITE" id="PS50835">
    <property type="entry name" value="IG_LIKE"/>
    <property type="match status" value="1"/>
</dbReference>
<sequence length="306" mass="34021">MFLKCSLRTFCMLTAFFSDAWSHETPTEPPEPNSSKDLYAAIGSSVELTCRDGTSEGLEWRQNGSILVSGPVLHLQNTSLKDEGIYTCYSANGDPVKTVHLKLGYAPSPPEVKCWAPSYPLNALCSWTQSPDPILPTHYITTYWHVDDQQAPSVRSCQRLREQDRQCVLEDEELFSLIPYLVNITAVNSLGSATTILPVLPDRIVKPDPPVNVKATALPGNKVHVQWSPPPTWPDPENFSLKYNVHFYWGTANLASTMGPYEMDSMVWSGLVAGRTYRIRVSAMDAMGYGQSSEWSDPVTITLTKS</sequence>
<dbReference type="InterPro" id="IPR003599">
    <property type="entry name" value="Ig_sub"/>
</dbReference>
<dbReference type="Pfam" id="PF00041">
    <property type="entry name" value="fn3"/>
    <property type="match status" value="1"/>
</dbReference>
<dbReference type="Proteomes" id="UP000752171">
    <property type="component" value="Unassembled WGS sequence"/>
</dbReference>
<evidence type="ECO:0000313" key="12">
    <source>
        <dbReference type="Proteomes" id="UP000752171"/>
    </source>
</evidence>
<keyword evidence="3" id="KW-0677">Repeat</keyword>
<dbReference type="InterPro" id="IPR053073">
    <property type="entry name" value="IL11/IL27_subunit_beta"/>
</dbReference>
<dbReference type="InterPro" id="IPR036116">
    <property type="entry name" value="FN3_sf"/>
</dbReference>
<dbReference type="Proteomes" id="UP000694621">
    <property type="component" value="Unplaced"/>
</dbReference>
<evidence type="ECO:0000313" key="11">
    <source>
        <dbReference type="Proteomes" id="UP000694621"/>
    </source>
</evidence>
<dbReference type="Ensembl" id="ENSAMXT00005023004.1">
    <property type="protein sequence ID" value="ENSAMXP00005020820.1"/>
    <property type="gene ID" value="ENSAMXG00005010762.1"/>
</dbReference>
<dbReference type="PANTHER" id="PTHR48483:SF2">
    <property type="entry name" value="INTERLEUKIN-27 SUBUNIT BETA"/>
    <property type="match status" value="1"/>
</dbReference>
<dbReference type="InterPro" id="IPR003598">
    <property type="entry name" value="Ig_sub2"/>
</dbReference>
<evidence type="ECO:0000256" key="5">
    <source>
        <dbReference type="ARBA" id="ARBA00023319"/>
    </source>
</evidence>
<evidence type="ECO:0000256" key="4">
    <source>
        <dbReference type="ARBA" id="ARBA00023180"/>
    </source>
</evidence>
<evidence type="ECO:0000259" key="7">
    <source>
        <dbReference type="PROSITE" id="PS50835"/>
    </source>
</evidence>
<dbReference type="InterPro" id="IPR013151">
    <property type="entry name" value="Immunoglobulin_dom"/>
</dbReference>
<evidence type="ECO:0000256" key="1">
    <source>
        <dbReference type="ARBA" id="ARBA00010890"/>
    </source>
</evidence>
<dbReference type="OrthoDB" id="6381660at2759"/>
<dbReference type="AlphaFoldDB" id="A0A8B9JFM3"/>
<dbReference type="InterPro" id="IPR056621">
    <property type="entry name" value="FN3_IL27B_N"/>
</dbReference>
<dbReference type="GeneID" id="103039605"/>
<feature type="chain" id="PRO_5044669148" evidence="6">
    <location>
        <begin position="23"/>
        <end position="306"/>
    </location>
</feature>
<keyword evidence="2 6" id="KW-0732">Signal</keyword>
<dbReference type="EMBL" id="JAICCE010000008">
    <property type="protein sequence ID" value="KAG9273764.1"/>
    <property type="molecule type" value="Genomic_DNA"/>
</dbReference>
<dbReference type="CTD" id="10148"/>
<proteinExistence type="inferred from homology"/>
<organism evidence="10 11">
    <name type="scientific">Astyanax mexicanus</name>
    <name type="common">Blind cave fish</name>
    <name type="synonym">Astyanax fasciatus mexicanus</name>
    <dbReference type="NCBI Taxonomy" id="7994"/>
    <lineage>
        <taxon>Eukaryota</taxon>
        <taxon>Metazoa</taxon>
        <taxon>Chordata</taxon>
        <taxon>Craniata</taxon>
        <taxon>Vertebrata</taxon>
        <taxon>Euteleostomi</taxon>
        <taxon>Actinopterygii</taxon>
        <taxon>Neopterygii</taxon>
        <taxon>Teleostei</taxon>
        <taxon>Ostariophysi</taxon>
        <taxon>Characiformes</taxon>
        <taxon>Characoidei</taxon>
        <taxon>Acestrorhamphidae</taxon>
        <taxon>Acestrorhamphinae</taxon>
        <taxon>Astyanax</taxon>
    </lineage>
</organism>
<dbReference type="SMART" id="SM00060">
    <property type="entry name" value="FN3"/>
    <property type="match status" value="2"/>
</dbReference>
<gene>
    <name evidence="10" type="primary">ebi3</name>
    <name evidence="9" type="synonym">EBI3</name>
    <name evidence="9" type="ORF">AMEX_G10511</name>
</gene>
<feature type="domain" description="Ig-like" evidence="7">
    <location>
        <begin position="26"/>
        <end position="104"/>
    </location>
</feature>
<feature type="domain" description="Fibronectin type-III" evidence="8">
    <location>
        <begin position="209"/>
        <end position="306"/>
    </location>
</feature>
<protein>
    <submittedName>
        <fullName evidence="10">Epstein-Barr virus induced 3</fullName>
    </submittedName>
    <submittedName>
        <fullName evidence="9">Interleukin-27 subunit beta-like</fullName>
    </submittedName>
</protein>
<evidence type="ECO:0000256" key="2">
    <source>
        <dbReference type="ARBA" id="ARBA00022729"/>
    </source>
</evidence>
<dbReference type="CDD" id="cd00063">
    <property type="entry name" value="FN3"/>
    <property type="match status" value="1"/>
</dbReference>
<keyword evidence="4" id="KW-0325">Glycoprotein</keyword>
<dbReference type="SUPFAM" id="SSF49265">
    <property type="entry name" value="Fibronectin type III"/>
    <property type="match status" value="2"/>
</dbReference>
<dbReference type="InterPro" id="IPR007110">
    <property type="entry name" value="Ig-like_dom"/>
</dbReference>
<evidence type="ECO:0000259" key="8">
    <source>
        <dbReference type="PROSITE" id="PS50853"/>
    </source>
</evidence>
<dbReference type="InterPro" id="IPR003530">
    <property type="entry name" value="Hematopoietin_rcpt_L_F3_CS"/>
</dbReference>
<dbReference type="OMA" id="FQVCAKE"/>
<keyword evidence="5" id="KW-0393">Immunoglobulin domain</keyword>
<comment type="similarity">
    <text evidence="1">Belongs to the type I cytokine receptor family. Type 3 subfamily.</text>
</comment>
<dbReference type="GO" id="GO:0016020">
    <property type="term" value="C:membrane"/>
    <property type="evidence" value="ECO:0007669"/>
    <property type="project" value="InterPro"/>
</dbReference>
<reference evidence="9 12" key="1">
    <citation type="submission" date="2021-07" db="EMBL/GenBank/DDBJ databases">
        <authorList>
            <person name="Imarazene B."/>
            <person name="Zahm M."/>
            <person name="Klopp C."/>
            <person name="Cabau C."/>
            <person name="Beille S."/>
            <person name="Jouanno E."/>
            <person name="Castinel A."/>
            <person name="Lluch J."/>
            <person name="Gil L."/>
            <person name="Kuchtly C."/>
            <person name="Lopez Roques C."/>
            <person name="Donnadieu C."/>
            <person name="Parrinello H."/>
            <person name="Journot L."/>
            <person name="Du K."/>
            <person name="Schartl M."/>
            <person name="Retaux S."/>
            <person name="Guiguen Y."/>
        </authorList>
    </citation>
    <scope>NUCLEOTIDE SEQUENCE [LARGE SCALE GENOMIC DNA]</scope>
    <source>
        <strain evidence="9">Pach_M1</strain>
        <tissue evidence="9">Testis</tissue>
    </source>
</reference>
<feature type="signal peptide" evidence="6">
    <location>
        <begin position="1"/>
        <end position="22"/>
    </location>
</feature>
<dbReference type="GO" id="GO:0004896">
    <property type="term" value="F:cytokine receptor activity"/>
    <property type="evidence" value="ECO:0007669"/>
    <property type="project" value="InterPro"/>
</dbReference>
<dbReference type="SUPFAM" id="SSF48726">
    <property type="entry name" value="Immunoglobulin"/>
    <property type="match status" value="1"/>
</dbReference>
<dbReference type="Pfam" id="PF00047">
    <property type="entry name" value="ig"/>
    <property type="match status" value="1"/>
</dbReference>
<evidence type="ECO:0000313" key="10">
    <source>
        <dbReference type="Ensembl" id="ENSAMXP00005020820.1"/>
    </source>
</evidence>
<dbReference type="PANTHER" id="PTHR48483">
    <property type="entry name" value="INTERLEUKIN-27 SUBUNIT BETA"/>
    <property type="match status" value="1"/>
</dbReference>
<dbReference type="Gene3D" id="2.60.40.10">
    <property type="entry name" value="Immunoglobulins"/>
    <property type="match status" value="3"/>
</dbReference>
<dbReference type="SMART" id="SM00408">
    <property type="entry name" value="IGc2"/>
    <property type="match status" value="1"/>
</dbReference>
<dbReference type="PROSITE" id="PS01354">
    <property type="entry name" value="HEMATOPO_REC_L_F3"/>
    <property type="match status" value="1"/>
</dbReference>
<dbReference type="RefSeq" id="XP_007250766.3">
    <property type="nucleotide sequence ID" value="XM_007250704.4"/>
</dbReference>
<dbReference type="SMART" id="SM00409">
    <property type="entry name" value="IG"/>
    <property type="match status" value="1"/>
</dbReference>
<dbReference type="KEGG" id="amex:103039605"/>
<evidence type="ECO:0000256" key="6">
    <source>
        <dbReference type="SAM" id="SignalP"/>
    </source>
</evidence>
<evidence type="ECO:0000256" key="3">
    <source>
        <dbReference type="ARBA" id="ARBA00022737"/>
    </source>
</evidence>
<name>A0A8B9JFM3_ASTMX</name>
<dbReference type="InterPro" id="IPR003961">
    <property type="entry name" value="FN3_dom"/>
</dbReference>
<evidence type="ECO:0000313" key="9">
    <source>
        <dbReference type="EMBL" id="KAG9273764.1"/>
    </source>
</evidence>
<dbReference type="Pfam" id="PF24031">
    <property type="entry name" value="FN3_IL27B_N"/>
    <property type="match status" value="1"/>
</dbReference>
<dbReference type="InterPro" id="IPR013783">
    <property type="entry name" value="Ig-like_fold"/>
</dbReference>
<dbReference type="InterPro" id="IPR036179">
    <property type="entry name" value="Ig-like_dom_sf"/>
</dbReference>